<dbReference type="EMBL" id="AACKMW020000073">
    <property type="protein sequence ID" value="MPC00062.1"/>
    <property type="molecule type" value="Genomic_DNA"/>
</dbReference>
<comment type="caution">
    <text evidence="1">The sequence shown here is derived from an EMBL/GenBank/DDBJ whole genome shotgun (WGS) entry which is preliminary data.</text>
</comment>
<dbReference type="RefSeq" id="WP_043019606.1">
    <property type="nucleotide sequence ID" value="NZ_AACKMW020000073.1"/>
</dbReference>
<accession>A0ABW9N726</accession>
<evidence type="ECO:0000313" key="1">
    <source>
        <dbReference type="EMBL" id="MPC00062.1"/>
    </source>
</evidence>
<gene>
    <name evidence="1" type="ORF">A0Z09_008525</name>
</gene>
<sequence>MNKALVIKLENHEIKLQKWKGCECIFDETLVDINENIRYVNLIKKVEIAGIRDEGIEIKINDKVVYSYFPSGNNHGYFSYTLTPSQIKFIREGNNNIKVRVANYNGGGGVNATMTIFY</sequence>
<protein>
    <submittedName>
        <fullName evidence="1">Uncharacterized protein</fullName>
    </submittedName>
</protein>
<name>A0ABW9N726_9BACT</name>
<evidence type="ECO:0000313" key="2">
    <source>
        <dbReference type="Proteomes" id="UP000364097"/>
    </source>
</evidence>
<reference evidence="1" key="1">
    <citation type="submission" date="2019-08" db="EMBL/GenBank/DDBJ databases">
        <title>Rapid identification of Enteric Bacteria from Whole Genome Sequences (WGS) using Average Nucleotide Identity (ANI).</title>
        <authorList>
            <person name="Lane C."/>
        </authorList>
    </citation>
    <scope>NUCLEOTIDE SEQUENCE [LARGE SCALE GENOMIC DNA]</scope>
    <source>
        <strain evidence="1">2010D-8461</strain>
    </source>
</reference>
<proteinExistence type="predicted"/>
<keyword evidence="2" id="KW-1185">Reference proteome</keyword>
<dbReference type="Proteomes" id="UP000364097">
    <property type="component" value="Unassembled WGS sequence"/>
</dbReference>
<organism evidence="1 2">
    <name type="scientific">Campylobacter subantarcticus</name>
    <dbReference type="NCBI Taxonomy" id="497724"/>
    <lineage>
        <taxon>Bacteria</taxon>
        <taxon>Pseudomonadati</taxon>
        <taxon>Campylobacterota</taxon>
        <taxon>Epsilonproteobacteria</taxon>
        <taxon>Campylobacterales</taxon>
        <taxon>Campylobacteraceae</taxon>
        <taxon>Campylobacter</taxon>
    </lineage>
</organism>